<evidence type="ECO:0000313" key="2">
    <source>
        <dbReference type="EMBL" id="KGJ89713.1"/>
    </source>
</evidence>
<accession>A0A099KJF6</accession>
<comment type="caution">
    <text evidence="2">The sequence shown here is derived from an EMBL/GenBank/DDBJ whole genome shotgun (WGS) entry which is preliminary data.</text>
</comment>
<dbReference type="InterPro" id="IPR013740">
    <property type="entry name" value="Redoxin"/>
</dbReference>
<dbReference type="PROSITE" id="PS51352">
    <property type="entry name" value="THIOREDOXIN_2"/>
    <property type="match status" value="1"/>
</dbReference>
<dbReference type="InterPro" id="IPR036249">
    <property type="entry name" value="Thioredoxin-like_sf"/>
</dbReference>
<protein>
    <submittedName>
        <fullName evidence="2">Redoxin domain protein</fullName>
    </submittedName>
</protein>
<dbReference type="EMBL" id="JQEC01000054">
    <property type="protein sequence ID" value="KGJ89713.1"/>
    <property type="molecule type" value="Genomic_DNA"/>
</dbReference>
<dbReference type="AlphaFoldDB" id="A0A099KJF6"/>
<dbReference type="SUPFAM" id="SSF52833">
    <property type="entry name" value="Thioredoxin-like"/>
    <property type="match status" value="1"/>
</dbReference>
<sequence length="176" mass="20590">MNKAIIKKVVALYLGLAIMMLFSNKVRAEQETSDKKIIHQQVFNQQVFEQLKQKYQGSRWLMLLWSVDCPPCMKELALVKKLQQQKQDLAVVIVNVDSDEESEQQRQAIIKHFELTQLTHLYFRDGFEDHSRYLIDPQWYGELPRSYFIDEAGTFHGKSGLVTKALLDKWLLSSRA</sequence>
<dbReference type="Proteomes" id="UP000029868">
    <property type="component" value="Unassembled WGS sequence"/>
</dbReference>
<organism evidence="2 3">
    <name type="scientific">Colwellia psychrerythraea</name>
    <name type="common">Vibrio psychroerythus</name>
    <dbReference type="NCBI Taxonomy" id="28229"/>
    <lineage>
        <taxon>Bacteria</taxon>
        <taxon>Pseudomonadati</taxon>
        <taxon>Pseudomonadota</taxon>
        <taxon>Gammaproteobacteria</taxon>
        <taxon>Alteromonadales</taxon>
        <taxon>Colwelliaceae</taxon>
        <taxon>Colwellia</taxon>
    </lineage>
</organism>
<proteinExistence type="predicted"/>
<dbReference type="GO" id="GO:0016491">
    <property type="term" value="F:oxidoreductase activity"/>
    <property type="evidence" value="ECO:0007669"/>
    <property type="project" value="InterPro"/>
</dbReference>
<dbReference type="Gene3D" id="3.40.30.10">
    <property type="entry name" value="Glutaredoxin"/>
    <property type="match status" value="1"/>
</dbReference>
<reference evidence="2 3" key="1">
    <citation type="submission" date="2014-08" db="EMBL/GenBank/DDBJ databases">
        <title>Genomic and Phenotypic Diversity of Colwellia psychrerythraea strains from Disparate Marine Basins.</title>
        <authorList>
            <person name="Techtmann S.M."/>
            <person name="Stelling S.C."/>
            <person name="Utturkar S.M."/>
            <person name="Alshibli N."/>
            <person name="Harris A."/>
            <person name="Brown S.D."/>
            <person name="Hazen T.C."/>
        </authorList>
    </citation>
    <scope>NUCLEOTIDE SEQUENCE [LARGE SCALE GENOMIC DNA]</scope>
    <source>
        <strain evidence="2 3">GAB14E</strain>
    </source>
</reference>
<evidence type="ECO:0000259" key="1">
    <source>
        <dbReference type="PROSITE" id="PS51352"/>
    </source>
</evidence>
<dbReference type="Pfam" id="PF08534">
    <property type="entry name" value="Redoxin"/>
    <property type="match status" value="1"/>
</dbReference>
<gene>
    <name evidence="2" type="ORF">GAB14E_3874</name>
</gene>
<name>A0A099KJF6_COLPS</name>
<dbReference type="RefSeq" id="WP_052093963.1">
    <property type="nucleotide sequence ID" value="NZ_JQEC01000054.1"/>
</dbReference>
<evidence type="ECO:0000313" key="3">
    <source>
        <dbReference type="Proteomes" id="UP000029868"/>
    </source>
</evidence>
<dbReference type="OrthoDB" id="5956088at2"/>
<dbReference type="InterPro" id="IPR013766">
    <property type="entry name" value="Thioredoxin_domain"/>
</dbReference>
<dbReference type="PATRIC" id="fig|28229.3.peg.3802"/>
<feature type="domain" description="Thioredoxin" evidence="1">
    <location>
        <begin position="19"/>
        <end position="172"/>
    </location>
</feature>